<feature type="transmembrane region" description="Helical" evidence="6">
    <location>
        <begin position="247"/>
        <end position="271"/>
    </location>
</feature>
<dbReference type="RefSeq" id="WP_007744403.1">
    <property type="nucleotide sequence ID" value="NZ_CM001398.1"/>
</dbReference>
<keyword evidence="2" id="KW-1003">Cell membrane</keyword>
<organism evidence="7 8">
    <name type="scientific">Oenococcus kitaharae DSM 17330</name>
    <dbReference type="NCBI Taxonomy" id="1045004"/>
    <lineage>
        <taxon>Bacteria</taxon>
        <taxon>Bacillati</taxon>
        <taxon>Bacillota</taxon>
        <taxon>Bacilli</taxon>
        <taxon>Lactobacillales</taxon>
        <taxon>Lactobacillaceae</taxon>
        <taxon>Oenococcus</taxon>
    </lineage>
</organism>
<evidence type="ECO:0000256" key="4">
    <source>
        <dbReference type="ARBA" id="ARBA00022989"/>
    </source>
</evidence>
<evidence type="ECO:0000256" key="2">
    <source>
        <dbReference type="ARBA" id="ARBA00022475"/>
    </source>
</evidence>
<dbReference type="EMBL" id="AFVZ01000001">
    <property type="protein sequence ID" value="EHN58255.1"/>
    <property type="molecule type" value="Genomic_DNA"/>
</dbReference>
<dbReference type="InterPro" id="IPR017039">
    <property type="entry name" value="Virul_fac_BrkB"/>
</dbReference>
<keyword evidence="5 6" id="KW-0472">Membrane</keyword>
<evidence type="ECO:0000313" key="7">
    <source>
        <dbReference type="EMBL" id="EHN58255.1"/>
    </source>
</evidence>
<evidence type="ECO:0000313" key="8">
    <source>
        <dbReference type="Proteomes" id="UP000004959"/>
    </source>
</evidence>
<dbReference type="PATRIC" id="fig|1045004.4.peg.130"/>
<evidence type="ECO:0000256" key="1">
    <source>
        <dbReference type="ARBA" id="ARBA00004651"/>
    </source>
</evidence>
<protein>
    <submittedName>
        <fullName evidence="7">Ribonuclease BN</fullName>
    </submittedName>
</protein>
<dbReference type="NCBIfam" id="TIGR00765">
    <property type="entry name" value="yihY_not_rbn"/>
    <property type="match status" value="1"/>
</dbReference>
<dbReference type="Pfam" id="PF03631">
    <property type="entry name" value="Virul_fac_BrkB"/>
    <property type="match status" value="1"/>
</dbReference>
<feature type="transmembrane region" description="Helical" evidence="6">
    <location>
        <begin position="208"/>
        <end position="227"/>
    </location>
</feature>
<dbReference type="PANTHER" id="PTHR30213">
    <property type="entry name" value="INNER MEMBRANE PROTEIN YHJD"/>
    <property type="match status" value="1"/>
</dbReference>
<feature type="transmembrane region" description="Helical" evidence="6">
    <location>
        <begin position="179"/>
        <end position="199"/>
    </location>
</feature>
<dbReference type="eggNOG" id="COG1295">
    <property type="taxonomic scope" value="Bacteria"/>
</dbReference>
<reference evidence="7 8" key="1">
    <citation type="journal article" date="2012" name="PLoS ONE">
        <title>Functional divergence in the genus oenococcus as predicted by genome sequencing of the newly-described species, Oenococcus kitaharae.</title>
        <authorList>
            <person name="Borneman A.R."/>
            <person name="McCarthy J.M."/>
            <person name="Chambers P.J."/>
            <person name="Bartowsky E.J."/>
        </authorList>
    </citation>
    <scope>NUCLEOTIDE SEQUENCE [LARGE SCALE GENOMIC DNA]</scope>
    <source>
        <strain evidence="8">DSM17330</strain>
    </source>
</reference>
<dbReference type="OrthoDB" id="9775903at2"/>
<keyword evidence="3 6" id="KW-0812">Transmembrane</keyword>
<comment type="caution">
    <text evidence="7">The sequence shown here is derived from an EMBL/GenBank/DDBJ whole genome shotgun (WGS) entry which is preliminary data.</text>
</comment>
<name>G9WET2_9LACO</name>
<dbReference type="Proteomes" id="UP000004959">
    <property type="component" value="Chromosome"/>
</dbReference>
<accession>G9WET2</accession>
<gene>
    <name evidence="7" type="ORF">OKIT_0128</name>
</gene>
<dbReference type="HOGENOM" id="CLU_045539_4_0_9"/>
<proteinExistence type="predicted"/>
<evidence type="ECO:0000256" key="6">
    <source>
        <dbReference type="SAM" id="Phobius"/>
    </source>
</evidence>
<keyword evidence="4 6" id="KW-1133">Transmembrane helix</keyword>
<comment type="subcellular location">
    <subcellularLocation>
        <location evidence="1">Cell membrane</location>
        <topology evidence="1">Multi-pass membrane protein</topology>
    </subcellularLocation>
</comment>
<evidence type="ECO:0000256" key="5">
    <source>
        <dbReference type="ARBA" id="ARBA00023136"/>
    </source>
</evidence>
<dbReference type="GO" id="GO:0005886">
    <property type="term" value="C:plasma membrane"/>
    <property type="evidence" value="ECO:0007669"/>
    <property type="project" value="UniProtKB-SubCell"/>
</dbReference>
<sequence>MIIKIPKRLKKGLDLFIHYFQQADISNNAIVLAYYLLLSLPPLLLVLGNLLAYLQVRNADAISYILQVTPAGMSGYLKPIISSFLNQGSNESLSLGILIAVWSASGMIATLRSCFNKIYQPKKQENPLLSRALSFLLLVLALLAFASLLTLIIFGQYLLDLLKIDWQHASFWLLEIVQAKNLLAFAGFFVLLCSLYYFVPETRPKAKYVWLGALFTDCCWFMMAALFQNYVALFAHGISSYQTIGTFIILMFWLNFSSLFLLLGAVINACYQAYFEPGRPRNSQVKRS</sequence>
<evidence type="ECO:0000256" key="3">
    <source>
        <dbReference type="ARBA" id="ARBA00022692"/>
    </source>
</evidence>
<dbReference type="PANTHER" id="PTHR30213:SF0">
    <property type="entry name" value="UPF0761 MEMBRANE PROTEIN YIHY"/>
    <property type="match status" value="1"/>
</dbReference>
<keyword evidence="8" id="KW-1185">Reference proteome</keyword>
<feature type="transmembrane region" description="Helical" evidence="6">
    <location>
        <begin position="32"/>
        <end position="54"/>
    </location>
</feature>
<feature type="transmembrane region" description="Helical" evidence="6">
    <location>
        <begin position="93"/>
        <end position="111"/>
    </location>
</feature>
<dbReference type="PIRSF" id="PIRSF035875">
    <property type="entry name" value="RNase_BN"/>
    <property type="match status" value="1"/>
</dbReference>
<dbReference type="AlphaFoldDB" id="G9WET2"/>
<feature type="transmembrane region" description="Helical" evidence="6">
    <location>
        <begin position="132"/>
        <end position="159"/>
    </location>
</feature>